<feature type="region of interest" description="Disordered" evidence="1">
    <location>
        <begin position="90"/>
        <end position="111"/>
    </location>
</feature>
<keyword evidence="3" id="KW-1185">Reference proteome</keyword>
<proteinExistence type="predicted"/>
<accession>A0AAD4MHP3</accession>
<dbReference type="EMBL" id="JAKKPZ010000631">
    <property type="protein sequence ID" value="KAI1693432.1"/>
    <property type="molecule type" value="Genomic_DNA"/>
</dbReference>
<sequence>MCWGKDPGILMSKFSGALSPWYTSNGLDRAGVLIATLSMYSPDTFYEAPPVVGPSGELATTQPVNVWERTTWPHIVSNVLRNPPIRGAEARKCSTSMNPEKHPETLHWSTL</sequence>
<name>A0AAD4MHP3_9BILA</name>
<comment type="caution">
    <text evidence="2">The sequence shown here is derived from an EMBL/GenBank/DDBJ whole genome shotgun (WGS) entry which is preliminary data.</text>
</comment>
<gene>
    <name evidence="2" type="ORF">DdX_20660</name>
</gene>
<evidence type="ECO:0000313" key="2">
    <source>
        <dbReference type="EMBL" id="KAI1693432.1"/>
    </source>
</evidence>
<protein>
    <submittedName>
        <fullName evidence="2">Uncharacterized protein</fullName>
    </submittedName>
</protein>
<dbReference type="AlphaFoldDB" id="A0AAD4MHP3"/>
<evidence type="ECO:0000313" key="3">
    <source>
        <dbReference type="Proteomes" id="UP001201812"/>
    </source>
</evidence>
<evidence type="ECO:0000256" key="1">
    <source>
        <dbReference type="SAM" id="MobiDB-lite"/>
    </source>
</evidence>
<dbReference type="Proteomes" id="UP001201812">
    <property type="component" value="Unassembled WGS sequence"/>
</dbReference>
<reference evidence="2" key="1">
    <citation type="submission" date="2022-01" db="EMBL/GenBank/DDBJ databases">
        <title>Genome Sequence Resource for Two Populations of Ditylenchus destructor, the Migratory Endoparasitic Phytonematode.</title>
        <authorList>
            <person name="Zhang H."/>
            <person name="Lin R."/>
            <person name="Xie B."/>
        </authorList>
    </citation>
    <scope>NUCLEOTIDE SEQUENCE</scope>
    <source>
        <strain evidence="2">BazhouSP</strain>
    </source>
</reference>
<organism evidence="2 3">
    <name type="scientific">Ditylenchus destructor</name>
    <dbReference type="NCBI Taxonomy" id="166010"/>
    <lineage>
        <taxon>Eukaryota</taxon>
        <taxon>Metazoa</taxon>
        <taxon>Ecdysozoa</taxon>
        <taxon>Nematoda</taxon>
        <taxon>Chromadorea</taxon>
        <taxon>Rhabditida</taxon>
        <taxon>Tylenchina</taxon>
        <taxon>Tylenchomorpha</taxon>
        <taxon>Sphaerularioidea</taxon>
        <taxon>Anguinidae</taxon>
        <taxon>Anguininae</taxon>
        <taxon>Ditylenchus</taxon>
    </lineage>
</organism>